<dbReference type="Proteomes" id="UP000269221">
    <property type="component" value="Unassembled WGS sequence"/>
</dbReference>
<evidence type="ECO:0000313" key="3">
    <source>
        <dbReference type="Proteomes" id="UP000269221"/>
    </source>
</evidence>
<dbReference type="PANTHER" id="PTHR33395:SF22">
    <property type="entry name" value="REVERSE TRANSCRIPTASE DOMAIN-CONTAINING PROTEIN"/>
    <property type="match status" value="1"/>
</dbReference>
<dbReference type="InterPro" id="IPR000477">
    <property type="entry name" value="RT_dom"/>
</dbReference>
<sequence>MASLRTGPPTYSLRSTLFKPLRVQRVLRLLHYHTVITLWVTNMQELRTSERQNRQVVLRTTGRDMEKNRPPVIQEEAVCDRLSHLDAHKSMGPSGIHLSDEGADGRARQAALHHLSSILANWEVPDDWKLTNVTPIHKKGWKEDPGKYRPDSLTLVPSKVMEQIVLSAITQHLQDNWGIRPSQHGFRRGRSCLTNRVSFYDHVTRLVDAGKAVYVVHLDFSKAF</sequence>
<evidence type="ECO:0000313" key="2">
    <source>
        <dbReference type="EMBL" id="RMC09699.1"/>
    </source>
</evidence>
<dbReference type="AlphaFoldDB" id="A0A3M0K963"/>
<dbReference type="EMBL" id="QRBI01000113">
    <property type="protein sequence ID" value="RMC09699.1"/>
    <property type="molecule type" value="Genomic_DNA"/>
</dbReference>
<dbReference type="GO" id="GO:0007508">
    <property type="term" value="P:larval heart development"/>
    <property type="evidence" value="ECO:0007669"/>
    <property type="project" value="TreeGrafter"/>
</dbReference>
<dbReference type="GO" id="GO:0031012">
    <property type="term" value="C:extracellular matrix"/>
    <property type="evidence" value="ECO:0007669"/>
    <property type="project" value="TreeGrafter"/>
</dbReference>
<gene>
    <name evidence="2" type="ORF">DUI87_13485</name>
</gene>
<feature type="domain" description="Reverse transcriptase" evidence="1">
    <location>
        <begin position="136"/>
        <end position="224"/>
    </location>
</feature>
<accession>A0A3M0K963</accession>
<proteinExistence type="predicted"/>
<dbReference type="PANTHER" id="PTHR33395">
    <property type="entry name" value="TRANSCRIPTASE, PUTATIVE-RELATED-RELATED"/>
    <property type="match status" value="1"/>
</dbReference>
<name>A0A3M0K963_HIRRU</name>
<keyword evidence="3" id="KW-1185">Reference proteome</keyword>
<dbReference type="OrthoDB" id="416454at2759"/>
<reference evidence="2 3" key="1">
    <citation type="submission" date="2018-07" db="EMBL/GenBank/DDBJ databases">
        <title>A high quality draft genome assembly of the barn swallow (H. rustica rustica).</title>
        <authorList>
            <person name="Formenti G."/>
            <person name="Chiara M."/>
            <person name="Poveda L."/>
            <person name="Francoijs K.-J."/>
            <person name="Bonisoli-Alquati A."/>
            <person name="Canova L."/>
            <person name="Gianfranceschi L."/>
            <person name="Horner D.S."/>
            <person name="Saino N."/>
        </authorList>
    </citation>
    <scope>NUCLEOTIDE SEQUENCE [LARGE SCALE GENOMIC DNA]</scope>
    <source>
        <strain evidence="2">Chelidonia</strain>
        <tissue evidence="2">Blood</tissue>
    </source>
</reference>
<dbReference type="Pfam" id="PF00078">
    <property type="entry name" value="RVT_1"/>
    <property type="match status" value="1"/>
</dbReference>
<dbReference type="GO" id="GO:0061343">
    <property type="term" value="P:cell adhesion involved in heart morphogenesis"/>
    <property type="evidence" value="ECO:0007669"/>
    <property type="project" value="TreeGrafter"/>
</dbReference>
<protein>
    <recommendedName>
        <fullName evidence="1">Reverse transcriptase domain-containing protein</fullName>
    </recommendedName>
</protein>
<evidence type="ECO:0000259" key="1">
    <source>
        <dbReference type="Pfam" id="PF00078"/>
    </source>
</evidence>
<comment type="caution">
    <text evidence="2">The sequence shown here is derived from an EMBL/GenBank/DDBJ whole genome shotgun (WGS) entry which is preliminary data.</text>
</comment>
<organism evidence="2 3">
    <name type="scientific">Hirundo rustica rustica</name>
    <dbReference type="NCBI Taxonomy" id="333673"/>
    <lineage>
        <taxon>Eukaryota</taxon>
        <taxon>Metazoa</taxon>
        <taxon>Chordata</taxon>
        <taxon>Craniata</taxon>
        <taxon>Vertebrata</taxon>
        <taxon>Euteleostomi</taxon>
        <taxon>Archelosauria</taxon>
        <taxon>Archosauria</taxon>
        <taxon>Dinosauria</taxon>
        <taxon>Saurischia</taxon>
        <taxon>Theropoda</taxon>
        <taxon>Coelurosauria</taxon>
        <taxon>Aves</taxon>
        <taxon>Neognathae</taxon>
        <taxon>Neoaves</taxon>
        <taxon>Telluraves</taxon>
        <taxon>Australaves</taxon>
        <taxon>Passeriformes</taxon>
        <taxon>Sylvioidea</taxon>
        <taxon>Hirundinidae</taxon>
        <taxon>Hirundo</taxon>
    </lineage>
</organism>